<proteinExistence type="predicted"/>
<feature type="region of interest" description="Disordered" evidence="1">
    <location>
        <begin position="1"/>
        <end position="29"/>
    </location>
</feature>
<gene>
    <name evidence="2" type="ORF">TCNE_LOCUS12668</name>
</gene>
<dbReference type="Proteomes" id="UP000050794">
    <property type="component" value="Unassembled WGS sequence"/>
</dbReference>
<reference evidence="2 3" key="2">
    <citation type="submission" date="2018-11" db="EMBL/GenBank/DDBJ databases">
        <authorList>
            <consortium name="Pathogen Informatics"/>
        </authorList>
    </citation>
    <scope>NUCLEOTIDE SEQUENCE [LARGE SCALE GENOMIC DNA]</scope>
</reference>
<reference evidence="4" key="1">
    <citation type="submission" date="2016-06" db="UniProtKB">
        <authorList>
            <consortium name="WormBaseParasite"/>
        </authorList>
    </citation>
    <scope>IDENTIFICATION</scope>
</reference>
<organism evidence="3 4">
    <name type="scientific">Toxocara canis</name>
    <name type="common">Canine roundworm</name>
    <dbReference type="NCBI Taxonomy" id="6265"/>
    <lineage>
        <taxon>Eukaryota</taxon>
        <taxon>Metazoa</taxon>
        <taxon>Ecdysozoa</taxon>
        <taxon>Nematoda</taxon>
        <taxon>Chromadorea</taxon>
        <taxon>Rhabditida</taxon>
        <taxon>Spirurina</taxon>
        <taxon>Ascaridomorpha</taxon>
        <taxon>Ascaridoidea</taxon>
        <taxon>Toxocaridae</taxon>
        <taxon>Toxocara</taxon>
    </lineage>
</organism>
<dbReference type="EMBL" id="UYWY01021370">
    <property type="protein sequence ID" value="VDM43989.1"/>
    <property type="molecule type" value="Genomic_DNA"/>
</dbReference>
<name>A0A183UVZ8_TOXCA</name>
<evidence type="ECO:0000313" key="2">
    <source>
        <dbReference type="EMBL" id="VDM43989.1"/>
    </source>
</evidence>
<evidence type="ECO:0000313" key="4">
    <source>
        <dbReference type="WBParaSite" id="TCNE_0001266801-mRNA-1"/>
    </source>
</evidence>
<dbReference type="AlphaFoldDB" id="A0A183UVZ8"/>
<dbReference type="WBParaSite" id="TCNE_0001266801-mRNA-1">
    <property type="protein sequence ID" value="TCNE_0001266801-mRNA-1"/>
    <property type="gene ID" value="TCNE_0001266801"/>
</dbReference>
<evidence type="ECO:0000313" key="3">
    <source>
        <dbReference type="Proteomes" id="UP000050794"/>
    </source>
</evidence>
<feature type="compositionally biased region" description="Polar residues" evidence="1">
    <location>
        <begin position="14"/>
        <end position="29"/>
    </location>
</feature>
<keyword evidence="3" id="KW-1185">Reference proteome</keyword>
<protein>
    <submittedName>
        <fullName evidence="4">Overexpressed in colon carcinoma 1 protein</fullName>
    </submittedName>
</protein>
<sequence>MSQIRQRKVLDSGISDTQHLSPAELSSSSGAKKVKYKDVDYGPVDEVKHCYGSNAGGAPGCVTADPRGLNLLSAAYKHSQSE</sequence>
<accession>A0A183UVZ8</accession>
<evidence type="ECO:0000256" key="1">
    <source>
        <dbReference type="SAM" id="MobiDB-lite"/>
    </source>
</evidence>